<feature type="compositionally biased region" description="Pro residues" evidence="1">
    <location>
        <begin position="279"/>
        <end position="294"/>
    </location>
</feature>
<reference evidence="3" key="4">
    <citation type="submission" date="2025-05" db="UniProtKB">
        <authorList>
            <consortium name="EnsemblFungi"/>
        </authorList>
    </citation>
    <scope>IDENTIFICATION</scope>
    <source>
        <strain evidence="3">isolate 1-1 / race 1 (BBBD)</strain>
    </source>
</reference>
<reference evidence="3 4" key="3">
    <citation type="journal article" date="2017" name="G3 (Bethesda)">
        <title>Comparative analysis highlights variable genome content of wheat rusts and divergence of the mating loci.</title>
        <authorList>
            <person name="Cuomo C.A."/>
            <person name="Bakkeren G."/>
            <person name="Khalil H.B."/>
            <person name="Panwar V."/>
            <person name="Joly D."/>
            <person name="Linning R."/>
            <person name="Sakthikumar S."/>
            <person name="Song X."/>
            <person name="Adiconis X."/>
            <person name="Fan L."/>
            <person name="Goldberg J.M."/>
            <person name="Levin J.Z."/>
            <person name="Young S."/>
            <person name="Zeng Q."/>
            <person name="Anikster Y."/>
            <person name="Bruce M."/>
            <person name="Wang M."/>
            <person name="Yin C."/>
            <person name="McCallum B."/>
            <person name="Szabo L.J."/>
            <person name="Hulbert S."/>
            <person name="Chen X."/>
            <person name="Fellers J.P."/>
        </authorList>
    </citation>
    <scope>NUCLEOTIDE SEQUENCE</scope>
    <source>
        <strain evidence="3">isolate 1-1 / race 1 (BBBD)</strain>
        <strain evidence="4">Isolate 1-1 / race 1 (BBBD)</strain>
    </source>
</reference>
<evidence type="ECO:0000313" key="2">
    <source>
        <dbReference type="EMBL" id="OAV90950.1"/>
    </source>
</evidence>
<reference evidence="2" key="1">
    <citation type="submission" date="2009-11" db="EMBL/GenBank/DDBJ databases">
        <authorList>
            <consortium name="The Broad Institute Genome Sequencing Platform"/>
            <person name="Ward D."/>
            <person name="Feldgarden M."/>
            <person name="Earl A."/>
            <person name="Young S.K."/>
            <person name="Zeng Q."/>
            <person name="Koehrsen M."/>
            <person name="Alvarado L."/>
            <person name="Berlin A."/>
            <person name="Bochicchio J."/>
            <person name="Borenstein D."/>
            <person name="Chapman S.B."/>
            <person name="Chen Z."/>
            <person name="Engels R."/>
            <person name="Freedman E."/>
            <person name="Gellesch M."/>
            <person name="Goldberg J."/>
            <person name="Griggs A."/>
            <person name="Gujja S."/>
            <person name="Heilman E."/>
            <person name="Heiman D."/>
            <person name="Hepburn T."/>
            <person name="Howarth C."/>
            <person name="Jen D."/>
            <person name="Larson L."/>
            <person name="Lewis B."/>
            <person name="Mehta T."/>
            <person name="Park D."/>
            <person name="Pearson M."/>
            <person name="Roberts A."/>
            <person name="Saif S."/>
            <person name="Shea T."/>
            <person name="Shenoy N."/>
            <person name="Sisk P."/>
            <person name="Stolte C."/>
            <person name="Sykes S."/>
            <person name="Thomson T."/>
            <person name="Walk T."/>
            <person name="White J."/>
            <person name="Yandava C."/>
            <person name="Izard J."/>
            <person name="Baranova O.V."/>
            <person name="Blanton J.M."/>
            <person name="Tanner A.C."/>
            <person name="Dewhirst F.E."/>
            <person name="Haas B."/>
            <person name="Nusbaum C."/>
            <person name="Birren B."/>
        </authorList>
    </citation>
    <scope>NUCLEOTIDE SEQUENCE [LARGE SCALE GENOMIC DNA]</scope>
    <source>
        <strain evidence="2">1-1 BBBD Race 1</strain>
    </source>
</reference>
<feature type="compositionally biased region" description="Low complexity" evidence="1">
    <location>
        <begin position="68"/>
        <end position="87"/>
    </location>
</feature>
<dbReference type="Proteomes" id="UP000005240">
    <property type="component" value="Unassembled WGS sequence"/>
</dbReference>
<dbReference type="EMBL" id="ADAS02000091">
    <property type="protein sequence ID" value="OAV90950.1"/>
    <property type="molecule type" value="Genomic_DNA"/>
</dbReference>
<sequence length="440" mass="45996">MAPLKHTHQPPRQLGKNFFSLAVSLVKNLPLRLPATQTISGYPSAGLLSPKSTPAPSPYCPPNPAPQQPSGSPQPKSESSLPPKAPRRLAAPSLQTHFSAAPQALGLLSNSLCANSTSVSTVMFAPKALHGSLADQAPSSRRYEARISRLEEMVQLLLAGTDSRRPALVSSGTFRYSIEKGLVPLLSATTVESLESDCWVWGIKQGSQTCSITALPPSPPSCPAASTRRNTSCWRMGPSIFSSSNDRRRLSILVPSGKPVAGRTDSPNSIQAGALKLFPKPPSSAPPSPPPPSHPSFRPTESRHPLPTVPPLAPGPSKAPQDLRRPLSTPPECTTYPSHPLPDSSADNIANTSPQNPLLSIILSLPATLATPSAVPASLTPPSSPVSSLPGAAKDLQKPSARPLSSPGPPVPPASPLAEQLLSTSHTHTSPPFSAHLPLP</sequence>
<accession>A0A180GE40</accession>
<dbReference type="VEuPathDB" id="FungiDB:PTTG_28159"/>
<feature type="region of interest" description="Disordered" evidence="1">
    <location>
        <begin position="372"/>
        <end position="440"/>
    </location>
</feature>
<feature type="compositionally biased region" description="Pro residues" evidence="1">
    <location>
        <begin position="53"/>
        <end position="67"/>
    </location>
</feature>
<feature type="non-terminal residue" evidence="2">
    <location>
        <position position="440"/>
    </location>
</feature>
<feature type="compositionally biased region" description="Polar residues" evidence="1">
    <location>
        <begin position="345"/>
        <end position="354"/>
    </location>
</feature>
<proteinExistence type="predicted"/>
<feature type="compositionally biased region" description="Pro residues" evidence="1">
    <location>
        <begin position="406"/>
        <end position="415"/>
    </location>
</feature>
<feature type="region of interest" description="Disordered" evidence="1">
    <location>
        <begin position="43"/>
        <end position="87"/>
    </location>
</feature>
<organism evidence="2">
    <name type="scientific">Puccinia triticina (isolate 1-1 / race 1 (BBBD))</name>
    <name type="common">Brown leaf rust fungus</name>
    <dbReference type="NCBI Taxonomy" id="630390"/>
    <lineage>
        <taxon>Eukaryota</taxon>
        <taxon>Fungi</taxon>
        <taxon>Dikarya</taxon>
        <taxon>Basidiomycota</taxon>
        <taxon>Pucciniomycotina</taxon>
        <taxon>Pucciniomycetes</taxon>
        <taxon>Pucciniales</taxon>
        <taxon>Pucciniaceae</taxon>
        <taxon>Puccinia</taxon>
    </lineage>
</organism>
<dbReference type="EnsemblFungi" id="PTTG_28159-t43_1">
    <property type="protein sequence ID" value="PTTG_28159-t43_1-p1"/>
    <property type="gene ID" value="PTTG_28159"/>
</dbReference>
<feature type="region of interest" description="Disordered" evidence="1">
    <location>
        <begin position="256"/>
        <end position="354"/>
    </location>
</feature>
<reference evidence="2" key="2">
    <citation type="submission" date="2016-05" db="EMBL/GenBank/DDBJ databases">
        <title>Comparative analysis highlights variable genome content of wheat rusts and divergence of the mating loci.</title>
        <authorList>
            <person name="Cuomo C.A."/>
            <person name="Bakkeren G."/>
            <person name="Szabo L."/>
            <person name="Khalil H."/>
            <person name="Joly D."/>
            <person name="Goldberg J."/>
            <person name="Young S."/>
            <person name="Zeng Q."/>
            <person name="Fellers J."/>
        </authorList>
    </citation>
    <scope>NUCLEOTIDE SEQUENCE [LARGE SCALE GENOMIC DNA]</scope>
    <source>
        <strain evidence="2">1-1 BBBD Race 1</strain>
    </source>
</reference>
<gene>
    <name evidence="2" type="ORF">PTTG_28159</name>
</gene>
<dbReference type="OrthoDB" id="10413477at2759"/>
<feature type="compositionally biased region" description="Low complexity" evidence="1">
    <location>
        <begin position="416"/>
        <end position="432"/>
    </location>
</feature>
<name>A0A180GE40_PUCT1</name>
<evidence type="ECO:0000313" key="4">
    <source>
        <dbReference type="Proteomes" id="UP000005240"/>
    </source>
</evidence>
<evidence type="ECO:0000256" key="1">
    <source>
        <dbReference type="SAM" id="MobiDB-lite"/>
    </source>
</evidence>
<protein>
    <submittedName>
        <fullName evidence="2 3">Uncharacterized protein</fullName>
    </submittedName>
</protein>
<evidence type="ECO:0000313" key="3">
    <source>
        <dbReference type="EnsemblFungi" id="PTTG_28159-t43_1-p1"/>
    </source>
</evidence>
<keyword evidence="4" id="KW-1185">Reference proteome</keyword>
<dbReference type="AlphaFoldDB" id="A0A180GE40"/>
<feature type="compositionally biased region" description="Low complexity" evidence="1">
    <location>
        <begin position="372"/>
        <end position="390"/>
    </location>
</feature>